<dbReference type="EMBL" id="FOSN01000010">
    <property type="protein sequence ID" value="SFK55393.1"/>
    <property type="molecule type" value="Genomic_DNA"/>
</dbReference>
<dbReference type="Proteomes" id="UP000198755">
    <property type="component" value="Unassembled WGS sequence"/>
</dbReference>
<protein>
    <submittedName>
        <fullName evidence="1">Uncharacterized protein</fullName>
    </submittedName>
</protein>
<evidence type="ECO:0000313" key="1">
    <source>
        <dbReference type="EMBL" id="SFK55393.1"/>
    </source>
</evidence>
<accession>A0A1I4AGJ8</accession>
<gene>
    <name evidence="1" type="ORF">SAMN05444581_11082</name>
</gene>
<name>A0A1I4AGJ8_9HYPH</name>
<proteinExistence type="predicted"/>
<reference evidence="1 2" key="1">
    <citation type="submission" date="2016-10" db="EMBL/GenBank/DDBJ databases">
        <authorList>
            <person name="de Groot N.N."/>
        </authorList>
    </citation>
    <scope>NUCLEOTIDE SEQUENCE [LARGE SCALE GENOMIC DNA]</scope>
    <source>
        <strain evidence="1 2">NE2</strain>
    </source>
</reference>
<dbReference type="OrthoDB" id="8778623at2"/>
<dbReference type="STRING" id="1612308.SAMN05444581_11082"/>
<evidence type="ECO:0000313" key="2">
    <source>
        <dbReference type="Proteomes" id="UP000198755"/>
    </source>
</evidence>
<organism evidence="1 2">
    <name type="scientific">Methylocapsa palsarum</name>
    <dbReference type="NCBI Taxonomy" id="1612308"/>
    <lineage>
        <taxon>Bacteria</taxon>
        <taxon>Pseudomonadati</taxon>
        <taxon>Pseudomonadota</taxon>
        <taxon>Alphaproteobacteria</taxon>
        <taxon>Hyphomicrobiales</taxon>
        <taxon>Beijerinckiaceae</taxon>
        <taxon>Methylocapsa</taxon>
    </lineage>
</organism>
<dbReference type="RefSeq" id="WP_091682795.1">
    <property type="nucleotide sequence ID" value="NZ_FOSN01000010.1"/>
</dbReference>
<dbReference type="AlphaFoldDB" id="A0A1I4AGJ8"/>
<keyword evidence="2" id="KW-1185">Reference proteome</keyword>
<sequence length="229" mass="26547">MRKVFQESLVDIHQHIQLIAPKAEISTILKHQLTWLASGYYCYCGFGGYIRQFDHRKILAEIAHLENKALPTATKPESEFPGILKGFWHKHFPDENYLLKNIMLENKKNFYKYLYKDAANIYKEKTGNTLFDSILDEKMISPMTYVSFFGALEDRMGNNRLGTVSRMTGEWIVYTHDEAGRLHYLTLAVHDEKVSLYRSIVQRVFQTAADFPFVSEKLGNNGVKLPNSR</sequence>